<dbReference type="AlphaFoldDB" id="A0A6C6Z8D3"/>
<dbReference type="EMBL" id="CP000886">
    <property type="protein sequence ID" value="ABX69796.1"/>
    <property type="molecule type" value="Genomic_DNA"/>
</dbReference>
<name>A0A6C6Z8D3_SALPB</name>
<dbReference type="KEGG" id="spq:SPAB_04481"/>
<evidence type="ECO:0000313" key="1">
    <source>
        <dbReference type="EMBL" id="ABX69796.1"/>
    </source>
</evidence>
<protein>
    <submittedName>
        <fullName evidence="1">Uncharacterized protein</fullName>
    </submittedName>
</protein>
<dbReference type="Proteomes" id="UP000008556">
    <property type="component" value="Chromosome"/>
</dbReference>
<sequence>MDPGRVCKAYPAVQSGTSFRLISLFQHINPVINFYLT</sequence>
<proteinExistence type="predicted"/>
<organism evidence="1 2">
    <name type="scientific">Salmonella paratyphi B (strain ATCC BAA-1250 / SPB7)</name>
    <dbReference type="NCBI Taxonomy" id="1016998"/>
    <lineage>
        <taxon>Bacteria</taxon>
        <taxon>Pseudomonadati</taxon>
        <taxon>Pseudomonadota</taxon>
        <taxon>Gammaproteobacteria</taxon>
        <taxon>Enterobacterales</taxon>
        <taxon>Enterobacteriaceae</taxon>
        <taxon>Salmonella</taxon>
    </lineage>
</organism>
<gene>
    <name evidence="1" type="ordered locus">SPAB_04481</name>
</gene>
<reference evidence="1 2" key="1">
    <citation type="submission" date="2007-11" db="EMBL/GenBank/DDBJ databases">
        <authorList>
            <consortium name="The Salmonella enterica serovar Paratyphi B Genome Sequencing Project"/>
            <person name="McClelland M."/>
            <person name="Sanderson E.K."/>
            <person name="Porwollik S."/>
            <person name="Spieth J."/>
            <person name="Clifton W.S."/>
            <person name="Fulton R."/>
            <person name="Cordes M."/>
            <person name="Wollam A."/>
            <person name="Shah N."/>
            <person name="Pepin K."/>
            <person name="Bhonagiri V."/>
            <person name="Nash W."/>
            <person name="Johnson M."/>
            <person name="Thiruvilangam P."/>
            <person name="Wilson R."/>
        </authorList>
    </citation>
    <scope>NUCLEOTIDE SEQUENCE [LARGE SCALE GENOMIC DNA]</scope>
    <source>
        <strain evidence="2">ATCC BAA-1250 / SPB7</strain>
    </source>
</reference>
<accession>A0A6C6Z8D3</accession>
<evidence type="ECO:0000313" key="2">
    <source>
        <dbReference type="Proteomes" id="UP000008556"/>
    </source>
</evidence>